<reference evidence="1" key="2">
    <citation type="journal article" date="2022" name="New Phytol.">
        <title>Evolutionary transition to the ectomycorrhizal habit in the genomes of a hyperdiverse lineage of mushroom-forming fungi.</title>
        <authorList>
            <person name="Looney B."/>
            <person name="Miyauchi S."/>
            <person name="Morin E."/>
            <person name="Drula E."/>
            <person name="Courty P.E."/>
            <person name="Kohler A."/>
            <person name="Kuo A."/>
            <person name="LaButti K."/>
            <person name="Pangilinan J."/>
            <person name="Lipzen A."/>
            <person name="Riley R."/>
            <person name="Andreopoulos W."/>
            <person name="He G."/>
            <person name="Johnson J."/>
            <person name="Nolan M."/>
            <person name="Tritt A."/>
            <person name="Barry K.W."/>
            <person name="Grigoriev I.V."/>
            <person name="Nagy L.G."/>
            <person name="Hibbett D."/>
            <person name="Henrissat B."/>
            <person name="Matheny P.B."/>
            <person name="Labbe J."/>
            <person name="Martin F.M."/>
        </authorList>
    </citation>
    <scope>NUCLEOTIDE SEQUENCE</scope>
    <source>
        <strain evidence="1">EC-137</strain>
    </source>
</reference>
<keyword evidence="2" id="KW-1185">Reference proteome</keyword>
<organism evidence="1 2">
    <name type="scientific">Vararia minispora EC-137</name>
    <dbReference type="NCBI Taxonomy" id="1314806"/>
    <lineage>
        <taxon>Eukaryota</taxon>
        <taxon>Fungi</taxon>
        <taxon>Dikarya</taxon>
        <taxon>Basidiomycota</taxon>
        <taxon>Agaricomycotina</taxon>
        <taxon>Agaricomycetes</taxon>
        <taxon>Russulales</taxon>
        <taxon>Lachnocladiaceae</taxon>
        <taxon>Vararia</taxon>
    </lineage>
</organism>
<proteinExistence type="predicted"/>
<evidence type="ECO:0000313" key="1">
    <source>
        <dbReference type="EMBL" id="KAI0028021.1"/>
    </source>
</evidence>
<protein>
    <submittedName>
        <fullName evidence="1">Uncharacterized protein</fullName>
    </submittedName>
</protein>
<name>A0ACB8Q8W1_9AGAM</name>
<accession>A0ACB8Q8W1</accession>
<gene>
    <name evidence="1" type="ORF">K488DRAFT_90180</name>
</gene>
<evidence type="ECO:0000313" key="2">
    <source>
        <dbReference type="Proteomes" id="UP000814128"/>
    </source>
</evidence>
<dbReference type="Proteomes" id="UP000814128">
    <property type="component" value="Unassembled WGS sequence"/>
</dbReference>
<dbReference type="EMBL" id="MU273803">
    <property type="protein sequence ID" value="KAI0028021.1"/>
    <property type="molecule type" value="Genomic_DNA"/>
</dbReference>
<comment type="caution">
    <text evidence="1">The sequence shown here is derived from an EMBL/GenBank/DDBJ whole genome shotgun (WGS) entry which is preliminary data.</text>
</comment>
<reference evidence="1" key="1">
    <citation type="submission" date="2021-02" db="EMBL/GenBank/DDBJ databases">
        <authorList>
            <consortium name="DOE Joint Genome Institute"/>
            <person name="Ahrendt S."/>
            <person name="Looney B.P."/>
            <person name="Miyauchi S."/>
            <person name="Morin E."/>
            <person name="Drula E."/>
            <person name="Courty P.E."/>
            <person name="Chicoki N."/>
            <person name="Fauchery L."/>
            <person name="Kohler A."/>
            <person name="Kuo A."/>
            <person name="Labutti K."/>
            <person name="Pangilinan J."/>
            <person name="Lipzen A."/>
            <person name="Riley R."/>
            <person name="Andreopoulos W."/>
            <person name="He G."/>
            <person name="Johnson J."/>
            <person name="Barry K.W."/>
            <person name="Grigoriev I.V."/>
            <person name="Nagy L."/>
            <person name="Hibbett D."/>
            <person name="Henrissat B."/>
            <person name="Matheny P.B."/>
            <person name="Labbe J."/>
            <person name="Martin F."/>
        </authorList>
    </citation>
    <scope>NUCLEOTIDE SEQUENCE</scope>
    <source>
        <strain evidence="1">EC-137</strain>
    </source>
</reference>
<sequence>MAVIVSPTRLLAHEYFREDFDSTLPYIFTRKTIPEMFGEVMADEEHIIMIKSREPEALVNEADHGELHVFSLGSE</sequence>